<evidence type="ECO:0000313" key="3">
    <source>
        <dbReference type="Proteomes" id="UP001054902"/>
    </source>
</evidence>
<reference evidence="2 3" key="1">
    <citation type="journal article" date="2021" name="Sci. Rep.">
        <title>The genome of the diatom Chaetoceros tenuissimus carries an ancient integrated fragment of an extant virus.</title>
        <authorList>
            <person name="Hongo Y."/>
            <person name="Kimura K."/>
            <person name="Takaki Y."/>
            <person name="Yoshida Y."/>
            <person name="Baba S."/>
            <person name="Kobayashi G."/>
            <person name="Nagasaki K."/>
            <person name="Hano T."/>
            <person name="Tomaru Y."/>
        </authorList>
    </citation>
    <scope>NUCLEOTIDE SEQUENCE [LARGE SCALE GENOMIC DNA]</scope>
    <source>
        <strain evidence="2 3">NIES-3715</strain>
    </source>
</reference>
<feature type="region of interest" description="Disordered" evidence="1">
    <location>
        <begin position="169"/>
        <end position="205"/>
    </location>
</feature>
<proteinExistence type="predicted"/>
<accession>A0AAD3H8T1</accession>
<evidence type="ECO:0000313" key="2">
    <source>
        <dbReference type="EMBL" id="GFH54169.1"/>
    </source>
</evidence>
<feature type="compositionally biased region" description="Basic and acidic residues" evidence="1">
    <location>
        <begin position="33"/>
        <end position="49"/>
    </location>
</feature>
<protein>
    <submittedName>
        <fullName evidence="2">Uncharacterized protein</fullName>
    </submittedName>
</protein>
<comment type="caution">
    <text evidence="2">The sequence shown here is derived from an EMBL/GenBank/DDBJ whole genome shotgun (WGS) entry which is preliminary data.</text>
</comment>
<dbReference type="AlphaFoldDB" id="A0AAD3H8T1"/>
<dbReference type="Proteomes" id="UP001054902">
    <property type="component" value="Unassembled WGS sequence"/>
</dbReference>
<keyword evidence="3" id="KW-1185">Reference proteome</keyword>
<sequence length="205" mass="23141">MGRTQVSRNQRLGRPGGKGRGSAGRGSKPKKDHAKDLGDNSYRFETKNHYKNQEKNWEIAAEAAYGPSHESVQSMMGKGIEESNDDQSIFMASIDLIKMNKCLESLETSIWMNLPDRILDIYDNKYGTRSNEESKTYTISEMNSNPQIGGTQAEQLSEDVKNLRLDDTINVNEESCDEDSNSKDDENDSEEEEDLDAWLDDMIDA</sequence>
<gene>
    <name evidence="2" type="ORF">CTEN210_10645</name>
</gene>
<feature type="compositionally biased region" description="Gly residues" evidence="1">
    <location>
        <begin position="14"/>
        <end position="24"/>
    </location>
</feature>
<dbReference type="EMBL" id="BLLK01000047">
    <property type="protein sequence ID" value="GFH54169.1"/>
    <property type="molecule type" value="Genomic_DNA"/>
</dbReference>
<name>A0AAD3H8T1_9STRA</name>
<feature type="region of interest" description="Disordered" evidence="1">
    <location>
        <begin position="1"/>
        <end position="49"/>
    </location>
</feature>
<evidence type="ECO:0000256" key="1">
    <source>
        <dbReference type="SAM" id="MobiDB-lite"/>
    </source>
</evidence>
<feature type="compositionally biased region" description="Acidic residues" evidence="1">
    <location>
        <begin position="174"/>
        <end position="205"/>
    </location>
</feature>
<organism evidence="2 3">
    <name type="scientific">Chaetoceros tenuissimus</name>
    <dbReference type="NCBI Taxonomy" id="426638"/>
    <lineage>
        <taxon>Eukaryota</taxon>
        <taxon>Sar</taxon>
        <taxon>Stramenopiles</taxon>
        <taxon>Ochrophyta</taxon>
        <taxon>Bacillariophyta</taxon>
        <taxon>Coscinodiscophyceae</taxon>
        <taxon>Chaetocerotophycidae</taxon>
        <taxon>Chaetocerotales</taxon>
        <taxon>Chaetocerotaceae</taxon>
        <taxon>Chaetoceros</taxon>
    </lineage>
</organism>
<feature type="compositionally biased region" description="Polar residues" evidence="1">
    <location>
        <begin position="1"/>
        <end position="10"/>
    </location>
</feature>